<reference evidence="10 11" key="1">
    <citation type="journal article" date="2008" name="PLoS Genet.">
        <title>Genomic islands in the pathogenic filamentous fungus Aspergillus fumigatus.</title>
        <authorList>
            <person name="Fedorova N.D."/>
            <person name="Khaldi N."/>
            <person name="Joardar V.S."/>
            <person name="Maiti R."/>
            <person name="Amedeo P."/>
            <person name="Anderson M.J."/>
            <person name="Crabtree J."/>
            <person name="Silva J.C."/>
            <person name="Badger J.H."/>
            <person name="Albarraq A."/>
            <person name="Angiuoli S."/>
            <person name="Bussey H."/>
            <person name="Bowyer P."/>
            <person name="Cotty P.J."/>
            <person name="Dyer P.S."/>
            <person name="Egan A."/>
            <person name="Galens K."/>
            <person name="Fraser-Liggett C.M."/>
            <person name="Haas B.J."/>
            <person name="Inman J.M."/>
            <person name="Kent R."/>
            <person name="Lemieux S."/>
            <person name="Malavazi I."/>
            <person name="Orvis J."/>
            <person name="Roemer T."/>
            <person name="Ronning C.M."/>
            <person name="Sundaram J.P."/>
            <person name="Sutton G."/>
            <person name="Turner G."/>
            <person name="Venter J.C."/>
            <person name="White O.R."/>
            <person name="Whitty B.R."/>
            <person name="Youngman P."/>
            <person name="Wolfe K.H."/>
            <person name="Goldman G.H."/>
            <person name="Wortman J.R."/>
            <person name="Jiang B."/>
            <person name="Denning D.W."/>
            <person name="Nierman W.C."/>
        </authorList>
    </citation>
    <scope>NUCLEOTIDE SEQUENCE [LARGE SCALE GENOMIC DNA]</scope>
    <source>
        <strain evidence="11">CBS 144.89 / FGSC A1163 / CEA10</strain>
    </source>
</reference>
<dbReference type="InterPro" id="IPR003663">
    <property type="entry name" value="Sugar/inositol_transpt"/>
</dbReference>
<dbReference type="GO" id="GO:0005351">
    <property type="term" value="F:carbohydrate:proton symporter activity"/>
    <property type="evidence" value="ECO:0007669"/>
    <property type="project" value="TreeGrafter"/>
</dbReference>
<protein>
    <submittedName>
        <fullName evidence="10">MFS sugar transporter, putative</fullName>
    </submittedName>
</protein>
<evidence type="ECO:0000256" key="6">
    <source>
        <dbReference type="ARBA" id="ARBA00023136"/>
    </source>
</evidence>
<dbReference type="InterPro" id="IPR050360">
    <property type="entry name" value="MFS_Sugar_Transporters"/>
</dbReference>
<dbReference type="Pfam" id="PF00083">
    <property type="entry name" value="Sugar_tr"/>
    <property type="match status" value="1"/>
</dbReference>
<feature type="transmembrane region" description="Helical" evidence="8">
    <location>
        <begin position="236"/>
        <end position="256"/>
    </location>
</feature>
<feature type="transmembrane region" description="Helical" evidence="8">
    <location>
        <begin position="448"/>
        <end position="474"/>
    </location>
</feature>
<feature type="transmembrane region" description="Helical" evidence="8">
    <location>
        <begin position="292"/>
        <end position="313"/>
    </location>
</feature>
<feature type="transmembrane region" description="Helical" evidence="8">
    <location>
        <begin position="357"/>
        <end position="379"/>
    </location>
</feature>
<dbReference type="EMBL" id="DS499597">
    <property type="protein sequence ID" value="EDP50872.1"/>
    <property type="molecule type" value="Genomic_DNA"/>
</dbReference>
<dbReference type="PANTHER" id="PTHR48022">
    <property type="entry name" value="PLASTIDIC GLUCOSE TRANSPORTER 4"/>
    <property type="match status" value="1"/>
</dbReference>
<feature type="domain" description="Major facilitator superfamily (MFS) profile" evidence="9">
    <location>
        <begin position="198"/>
        <end position="633"/>
    </location>
</feature>
<sequence>MEATAQRTRSSLQESGKLIHFKSGGNALEKRSWSGILVILYSPGFPHVSPGQGPAVGSPSRTGSEERSGPRVCRTDFRPLSRSRSACPSCESCMQSWHHLAASRQHRPRTLLSPSLYYDDYLGSPPSCSPKSSLTEEHISKLTFPSPLHGYKSDISKQRAPYTSRTTIIKLLTMTLPIPPNIMFSFTSLRGRGLTIGITACCGVSFMLFGYDQGVFGGILSNPTFQKQFDHPNTTMQGQIVSTYVLGCVAGAFLSMYTGDRLGRRRSVLLASAFLTIGGILQSMAFTLPHLIVGRIVAGLGVGMNTTTVPMWQSETCKQEDRGKLITIQLTHLVFGFVLANWINFGFTYSPYQQISWRFPLAFQSFLAILAASMVPFLVESPRWLCVRSRSPAAKEVIARVLDKRLEDDEVLTSLQSIETTVAHEMESQKPGWRTIFSNGPQQTFRRIALGVGVNFMQQFGGVNVVAYYLPIIMKRSFGFSDRMSLILSAVDSMQWMFWTGLGTLLIDRLGRRKLLIVGAAGQSLCFAMTALGLGIGTKPLEGLAVAFIFVYYAFFGLSFLAIPFMYPSELNSSIHRNFACSAAMVMEWLGVYVIVAITPVGIESIAWKFYLVFATANFVFTIVCWFFVVETSGLSLEEIDKMFEIKYYGGKSMTYLEAAKKAKGNPLCHEICEDGESKDKQRSF</sequence>
<feature type="transmembrane region" description="Helical" evidence="8">
    <location>
        <begin position="268"/>
        <end position="286"/>
    </location>
</feature>
<name>B0Y154_ASPFC</name>
<dbReference type="SUPFAM" id="SSF103473">
    <property type="entry name" value="MFS general substrate transporter"/>
    <property type="match status" value="1"/>
</dbReference>
<dbReference type="NCBIfam" id="TIGR00879">
    <property type="entry name" value="SP"/>
    <property type="match status" value="1"/>
</dbReference>
<feature type="transmembrane region" description="Helical" evidence="8">
    <location>
        <begin position="579"/>
        <end position="598"/>
    </location>
</feature>
<dbReference type="HOGENOM" id="CLU_001265_30_3_1"/>
<comment type="similarity">
    <text evidence="2">Belongs to the major facilitator superfamily. Sugar transporter (TC 2.A.1.1) family.</text>
</comment>
<feature type="transmembrane region" description="Helical" evidence="8">
    <location>
        <begin position="193"/>
        <end position="211"/>
    </location>
</feature>
<evidence type="ECO:0000313" key="10">
    <source>
        <dbReference type="EMBL" id="EDP50872.1"/>
    </source>
</evidence>
<dbReference type="PhylomeDB" id="B0Y154"/>
<dbReference type="InterPro" id="IPR005828">
    <property type="entry name" value="MFS_sugar_transport-like"/>
</dbReference>
<dbReference type="InterPro" id="IPR036259">
    <property type="entry name" value="MFS_trans_sf"/>
</dbReference>
<feature type="region of interest" description="Disordered" evidence="7">
    <location>
        <begin position="50"/>
        <end position="72"/>
    </location>
</feature>
<keyword evidence="6 8" id="KW-0472">Membrane</keyword>
<comment type="subcellular location">
    <subcellularLocation>
        <location evidence="1">Membrane</location>
        <topology evidence="1">Multi-pass membrane protein</topology>
    </subcellularLocation>
</comment>
<dbReference type="InterPro" id="IPR020846">
    <property type="entry name" value="MFS_dom"/>
</dbReference>
<evidence type="ECO:0000256" key="4">
    <source>
        <dbReference type="ARBA" id="ARBA00022692"/>
    </source>
</evidence>
<feature type="compositionally biased region" description="Basic and acidic residues" evidence="7">
    <location>
        <begin position="63"/>
        <end position="72"/>
    </location>
</feature>
<keyword evidence="11" id="KW-1185">Reference proteome</keyword>
<evidence type="ECO:0000256" key="2">
    <source>
        <dbReference type="ARBA" id="ARBA00010992"/>
    </source>
</evidence>
<evidence type="ECO:0000256" key="5">
    <source>
        <dbReference type="ARBA" id="ARBA00022989"/>
    </source>
</evidence>
<dbReference type="FunFam" id="1.20.1250.20:FF:000989">
    <property type="entry name" value="MFS sugar transporter, putative"/>
    <property type="match status" value="1"/>
</dbReference>
<dbReference type="Gene3D" id="1.20.1250.20">
    <property type="entry name" value="MFS general substrate transporter like domains"/>
    <property type="match status" value="1"/>
</dbReference>
<evidence type="ECO:0000313" key="11">
    <source>
        <dbReference type="Proteomes" id="UP000001699"/>
    </source>
</evidence>
<feature type="transmembrane region" description="Helical" evidence="8">
    <location>
        <begin position="610"/>
        <end position="630"/>
    </location>
</feature>
<dbReference type="VEuPathDB" id="FungiDB:AFUB_048730"/>
<feature type="transmembrane region" description="Helical" evidence="8">
    <location>
        <begin position="325"/>
        <end position="345"/>
    </location>
</feature>
<dbReference type="GO" id="GO:0016020">
    <property type="term" value="C:membrane"/>
    <property type="evidence" value="ECO:0007669"/>
    <property type="project" value="UniProtKB-SubCell"/>
</dbReference>
<keyword evidence="4 8" id="KW-0812">Transmembrane</keyword>
<keyword evidence="5 8" id="KW-1133">Transmembrane helix</keyword>
<keyword evidence="3" id="KW-0813">Transport</keyword>
<evidence type="ECO:0000256" key="7">
    <source>
        <dbReference type="SAM" id="MobiDB-lite"/>
    </source>
</evidence>
<keyword evidence="10" id="KW-0762">Sugar transport</keyword>
<dbReference type="PRINTS" id="PR00171">
    <property type="entry name" value="SUGRTRNSPORT"/>
</dbReference>
<dbReference type="PANTHER" id="PTHR48022:SF28">
    <property type="entry name" value="MAJOR FACILITATOR SUPERFAMILY (MFS) PROFILE DOMAIN-CONTAINING PROTEIN-RELATED"/>
    <property type="match status" value="1"/>
</dbReference>
<dbReference type="PROSITE" id="PS50850">
    <property type="entry name" value="MFS"/>
    <property type="match status" value="1"/>
</dbReference>
<feature type="transmembrane region" description="Helical" evidence="8">
    <location>
        <begin position="543"/>
        <end position="567"/>
    </location>
</feature>
<accession>B0Y154</accession>
<evidence type="ECO:0000256" key="3">
    <source>
        <dbReference type="ARBA" id="ARBA00022448"/>
    </source>
</evidence>
<feature type="transmembrane region" description="Helical" evidence="8">
    <location>
        <begin position="515"/>
        <end position="537"/>
    </location>
</feature>
<dbReference type="AlphaFoldDB" id="B0Y154"/>
<gene>
    <name evidence="10" type="ORF">AFUB_048730</name>
</gene>
<evidence type="ECO:0000256" key="1">
    <source>
        <dbReference type="ARBA" id="ARBA00004141"/>
    </source>
</evidence>
<dbReference type="Proteomes" id="UP000001699">
    <property type="component" value="Unassembled WGS sequence"/>
</dbReference>
<evidence type="ECO:0000259" key="9">
    <source>
        <dbReference type="PROSITE" id="PS50850"/>
    </source>
</evidence>
<organism evidence="10 11">
    <name type="scientific">Aspergillus fumigatus (strain CBS 144.89 / FGSC A1163 / CEA10)</name>
    <name type="common">Neosartorya fumigata</name>
    <dbReference type="NCBI Taxonomy" id="451804"/>
    <lineage>
        <taxon>Eukaryota</taxon>
        <taxon>Fungi</taxon>
        <taxon>Dikarya</taxon>
        <taxon>Ascomycota</taxon>
        <taxon>Pezizomycotina</taxon>
        <taxon>Eurotiomycetes</taxon>
        <taxon>Eurotiomycetidae</taxon>
        <taxon>Eurotiales</taxon>
        <taxon>Aspergillaceae</taxon>
        <taxon>Aspergillus</taxon>
        <taxon>Aspergillus subgen. Fumigati</taxon>
    </lineage>
</organism>
<dbReference type="OrthoDB" id="6133115at2759"/>
<evidence type="ECO:0000256" key="8">
    <source>
        <dbReference type="SAM" id="Phobius"/>
    </source>
</evidence>
<proteinExistence type="inferred from homology"/>